<evidence type="ECO:0000313" key="3">
    <source>
        <dbReference type="Proteomes" id="UP001596242"/>
    </source>
</evidence>
<feature type="compositionally biased region" description="Acidic residues" evidence="1">
    <location>
        <begin position="95"/>
        <end position="105"/>
    </location>
</feature>
<sequence length="124" mass="13136">MHALTALRLLPWLSAEGKPCFLVPGEDGGIVSRFADATEARQLADGLDVLRSARRALDDVLTPNAEVRYTAIRLAECLADALRVAESRGRRLPTADDDADDGEDDATGHETGNGTGDRDSGACS</sequence>
<proteinExistence type="predicted"/>
<dbReference type="Proteomes" id="UP001596242">
    <property type="component" value="Unassembled WGS sequence"/>
</dbReference>
<dbReference type="RefSeq" id="WP_386400527.1">
    <property type="nucleotide sequence ID" value="NZ_JBHSPT010000049.1"/>
</dbReference>
<organism evidence="2 3">
    <name type="scientific">Streptomyces pratens</name>
    <dbReference type="NCBI Taxonomy" id="887456"/>
    <lineage>
        <taxon>Bacteria</taxon>
        <taxon>Bacillati</taxon>
        <taxon>Actinomycetota</taxon>
        <taxon>Actinomycetes</taxon>
        <taxon>Kitasatosporales</taxon>
        <taxon>Streptomycetaceae</taxon>
        <taxon>Streptomyces</taxon>
    </lineage>
</organism>
<evidence type="ECO:0000313" key="2">
    <source>
        <dbReference type="EMBL" id="MFC6057933.1"/>
    </source>
</evidence>
<protein>
    <submittedName>
        <fullName evidence="2">Uncharacterized protein</fullName>
    </submittedName>
</protein>
<reference evidence="3" key="1">
    <citation type="journal article" date="2019" name="Int. J. Syst. Evol. Microbiol.">
        <title>The Global Catalogue of Microorganisms (GCM) 10K type strain sequencing project: providing services to taxonomists for standard genome sequencing and annotation.</title>
        <authorList>
            <consortium name="The Broad Institute Genomics Platform"/>
            <consortium name="The Broad Institute Genome Sequencing Center for Infectious Disease"/>
            <person name="Wu L."/>
            <person name="Ma J."/>
        </authorList>
    </citation>
    <scope>NUCLEOTIDE SEQUENCE [LARGE SCALE GENOMIC DNA]</scope>
    <source>
        <strain evidence="3">JCM 12763</strain>
    </source>
</reference>
<name>A0ABW1M312_9ACTN</name>
<keyword evidence="3" id="KW-1185">Reference proteome</keyword>
<accession>A0ABW1M312</accession>
<gene>
    <name evidence="2" type="ORF">ACFP50_21480</name>
</gene>
<evidence type="ECO:0000256" key="1">
    <source>
        <dbReference type="SAM" id="MobiDB-lite"/>
    </source>
</evidence>
<comment type="caution">
    <text evidence="2">The sequence shown here is derived from an EMBL/GenBank/DDBJ whole genome shotgun (WGS) entry which is preliminary data.</text>
</comment>
<dbReference type="EMBL" id="JBHSPT010000049">
    <property type="protein sequence ID" value="MFC6057933.1"/>
    <property type="molecule type" value="Genomic_DNA"/>
</dbReference>
<feature type="region of interest" description="Disordered" evidence="1">
    <location>
        <begin position="87"/>
        <end position="124"/>
    </location>
</feature>